<name>A0A7D5L3N7_9EURY</name>
<sequence length="78" mass="8572">MMADRDDDSGRYTETFPLEEFTEALKNLGGSAGTQEVADEVGCKYRTANAKLHELKERGEVTARKVGNAYLWMIDGGG</sequence>
<proteinExistence type="predicted"/>
<accession>A0A7D5L3N7</accession>
<reference evidence="1 2" key="1">
    <citation type="submission" date="2020-07" db="EMBL/GenBank/DDBJ databases">
        <authorList>
            <person name="Cui H."/>
        </authorList>
    </citation>
    <scope>NUCLEOTIDE SEQUENCE [LARGE SCALE GENOMIC DNA]</scope>
    <source>
        <strain evidence="1 2">YPL8</strain>
    </source>
</reference>
<dbReference type="OrthoDB" id="174131at2157"/>
<gene>
    <name evidence="1" type="ORF">HYG82_09710</name>
</gene>
<keyword evidence="2" id="KW-1185">Reference proteome</keyword>
<dbReference type="InterPro" id="IPR036390">
    <property type="entry name" value="WH_DNA-bd_sf"/>
</dbReference>
<dbReference type="EMBL" id="CP058601">
    <property type="protein sequence ID" value="QLG51185.1"/>
    <property type="molecule type" value="Genomic_DNA"/>
</dbReference>
<dbReference type="SUPFAM" id="SSF46785">
    <property type="entry name" value="Winged helix' DNA-binding domain"/>
    <property type="match status" value="1"/>
</dbReference>
<dbReference type="KEGG" id="haly:HYG82_09710"/>
<protein>
    <submittedName>
        <fullName evidence="1">ArsR family transcriptional regulator</fullName>
    </submittedName>
</protein>
<evidence type="ECO:0000313" key="1">
    <source>
        <dbReference type="EMBL" id="QLG51185.1"/>
    </source>
</evidence>
<evidence type="ECO:0000313" key="2">
    <source>
        <dbReference type="Proteomes" id="UP000509241"/>
    </source>
</evidence>
<dbReference type="Proteomes" id="UP000509241">
    <property type="component" value="Chromosome"/>
</dbReference>
<organism evidence="1 2">
    <name type="scientific">Natrinema halophilum</name>
    <dbReference type="NCBI Taxonomy" id="1699371"/>
    <lineage>
        <taxon>Archaea</taxon>
        <taxon>Methanobacteriati</taxon>
        <taxon>Methanobacteriota</taxon>
        <taxon>Stenosarchaea group</taxon>
        <taxon>Halobacteria</taxon>
        <taxon>Halobacteriales</taxon>
        <taxon>Natrialbaceae</taxon>
        <taxon>Natrinema</taxon>
    </lineage>
</organism>
<dbReference type="AlphaFoldDB" id="A0A7D5L3N7"/>